<evidence type="ECO:0000313" key="2">
    <source>
        <dbReference type="EMBL" id="KAK3371537.1"/>
    </source>
</evidence>
<name>A0AAE0K8L2_9PEZI</name>
<dbReference type="Proteomes" id="UP001287356">
    <property type="component" value="Unassembled WGS sequence"/>
</dbReference>
<keyword evidence="3" id="KW-1185">Reference proteome</keyword>
<reference evidence="2" key="2">
    <citation type="submission" date="2023-06" db="EMBL/GenBank/DDBJ databases">
        <authorList>
            <consortium name="Lawrence Berkeley National Laboratory"/>
            <person name="Haridas S."/>
            <person name="Hensen N."/>
            <person name="Bonometti L."/>
            <person name="Westerberg I."/>
            <person name="Brannstrom I.O."/>
            <person name="Guillou S."/>
            <person name="Cros-Aarteil S."/>
            <person name="Calhoun S."/>
            <person name="Kuo A."/>
            <person name="Mondo S."/>
            <person name="Pangilinan J."/>
            <person name="Riley R."/>
            <person name="Labutti K."/>
            <person name="Andreopoulos B."/>
            <person name="Lipzen A."/>
            <person name="Chen C."/>
            <person name="Yanf M."/>
            <person name="Daum C."/>
            <person name="Ng V."/>
            <person name="Clum A."/>
            <person name="Steindorff A."/>
            <person name="Ohm R."/>
            <person name="Martin F."/>
            <person name="Silar P."/>
            <person name="Natvig D."/>
            <person name="Lalanne C."/>
            <person name="Gautier V."/>
            <person name="Ament-Velasquez S.L."/>
            <person name="Kruys A."/>
            <person name="Hutchinson M.I."/>
            <person name="Powell A.J."/>
            <person name="Barry K."/>
            <person name="Miller A.N."/>
            <person name="Grigoriev I.V."/>
            <person name="Debuchy R."/>
            <person name="Gladieux P."/>
            <person name="Thoren M.H."/>
            <person name="Johannesson H."/>
        </authorList>
    </citation>
    <scope>NUCLEOTIDE SEQUENCE</scope>
    <source>
        <strain evidence="2">CBS 958.72</strain>
    </source>
</reference>
<evidence type="ECO:0000256" key="1">
    <source>
        <dbReference type="SAM" id="MobiDB-lite"/>
    </source>
</evidence>
<comment type="caution">
    <text evidence="2">The sequence shown here is derived from an EMBL/GenBank/DDBJ whole genome shotgun (WGS) entry which is preliminary data.</text>
</comment>
<accession>A0AAE0K8L2</accession>
<organism evidence="2 3">
    <name type="scientific">Lasiosphaeria ovina</name>
    <dbReference type="NCBI Taxonomy" id="92902"/>
    <lineage>
        <taxon>Eukaryota</taxon>
        <taxon>Fungi</taxon>
        <taxon>Dikarya</taxon>
        <taxon>Ascomycota</taxon>
        <taxon>Pezizomycotina</taxon>
        <taxon>Sordariomycetes</taxon>
        <taxon>Sordariomycetidae</taxon>
        <taxon>Sordariales</taxon>
        <taxon>Lasiosphaeriaceae</taxon>
        <taxon>Lasiosphaeria</taxon>
    </lineage>
</organism>
<protein>
    <submittedName>
        <fullName evidence="2">Uncharacterized protein</fullName>
    </submittedName>
</protein>
<sequence>MASFQARVRASAQEPSAYIVEAPSGTQSSPCRSQTGQGHARLKAAASCCSSQARTHHRHAAVPQTEGVGSPRTDHRPMPPGPHGGFESLHVRRRATWHLAPTTCLRLGAACYVRIRPWFADPPFPCSAPVWDDAGGITGRSIGVMLFSPMQISSRYTNLEAPSTIHLQLPREENEEEKHIEIRHISAEIEYTCLPRLPASVFVIPTPGQPAPFSWQAHPYAPEDVIYHPTKDLHVMSCSAFRYGIYVRPEGGAILNFLAKPLCYRVRYYYY</sequence>
<reference evidence="2" key="1">
    <citation type="journal article" date="2023" name="Mol. Phylogenet. Evol.">
        <title>Genome-scale phylogeny and comparative genomics of the fungal order Sordariales.</title>
        <authorList>
            <person name="Hensen N."/>
            <person name="Bonometti L."/>
            <person name="Westerberg I."/>
            <person name="Brannstrom I.O."/>
            <person name="Guillou S."/>
            <person name="Cros-Aarteil S."/>
            <person name="Calhoun S."/>
            <person name="Haridas S."/>
            <person name="Kuo A."/>
            <person name="Mondo S."/>
            <person name="Pangilinan J."/>
            <person name="Riley R."/>
            <person name="LaButti K."/>
            <person name="Andreopoulos B."/>
            <person name="Lipzen A."/>
            <person name="Chen C."/>
            <person name="Yan M."/>
            <person name="Daum C."/>
            <person name="Ng V."/>
            <person name="Clum A."/>
            <person name="Steindorff A."/>
            <person name="Ohm R.A."/>
            <person name="Martin F."/>
            <person name="Silar P."/>
            <person name="Natvig D.O."/>
            <person name="Lalanne C."/>
            <person name="Gautier V."/>
            <person name="Ament-Velasquez S.L."/>
            <person name="Kruys A."/>
            <person name="Hutchinson M.I."/>
            <person name="Powell A.J."/>
            <person name="Barry K."/>
            <person name="Miller A.N."/>
            <person name="Grigoriev I.V."/>
            <person name="Debuchy R."/>
            <person name="Gladieux P."/>
            <person name="Hiltunen Thoren M."/>
            <person name="Johannesson H."/>
        </authorList>
    </citation>
    <scope>NUCLEOTIDE SEQUENCE</scope>
    <source>
        <strain evidence="2">CBS 958.72</strain>
    </source>
</reference>
<gene>
    <name evidence="2" type="ORF">B0T24DRAFT_629383</name>
</gene>
<evidence type="ECO:0000313" key="3">
    <source>
        <dbReference type="Proteomes" id="UP001287356"/>
    </source>
</evidence>
<dbReference type="EMBL" id="JAULSN010000005">
    <property type="protein sequence ID" value="KAK3371537.1"/>
    <property type="molecule type" value="Genomic_DNA"/>
</dbReference>
<dbReference type="AlphaFoldDB" id="A0AAE0K8L2"/>
<proteinExistence type="predicted"/>
<feature type="region of interest" description="Disordered" evidence="1">
    <location>
        <begin position="53"/>
        <end position="86"/>
    </location>
</feature>